<proteinExistence type="predicted"/>
<feature type="domain" description="TIR" evidence="1">
    <location>
        <begin position="4"/>
        <end position="75"/>
    </location>
</feature>
<keyword evidence="3" id="KW-1185">Reference proteome</keyword>
<name>A0A7I7M3I8_9MYCO</name>
<evidence type="ECO:0000313" key="2">
    <source>
        <dbReference type="EMBL" id="BBX66550.1"/>
    </source>
</evidence>
<dbReference type="RefSeq" id="WP_163719616.1">
    <property type="nucleotide sequence ID" value="NZ_AP022574.1"/>
</dbReference>
<dbReference type="Pfam" id="PF13676">
    <property type="entry name" value="TIR_2"/>
    <property type="match status" value="1"/>
</dbReference>
<reference evidence="2 3" key="1">
    <citation type="journal article" date="2019" name="Emerg. Microbes Infect.">
        <title>Comprehensive subspecies identification of 175 nontuberculous mycobacteria species based on 7547 genomic profiles.</title>
        <authorList>
            <person name="Matsumoto Y."/>
            <person name="Kinjo T."/>
            <person name="Motooka D."/>
            <person name="Nabeya D."/>
            <person name="Jung N."/>
            <person name="Uechi K."/>
            <person name="Horii T."/>
            <person name="Iida T."/>
            <person name="Fujita J."/>
            <person name="Nakamura S."/>
        </authorList>
    </citation>
    <scope>NUCLEOTIDE SEQUENCE [LARGE SCALE GENOMIC DNA]</scope>
    <source>
        <strain evidence="2 3">JCM 13323</strain>
    </source>
</reference>
<dbReference type="InterPro" id="IPR000157">
    <property type="entry name" value="TIR_dom"/>
</dbReference>
<dbReference type="InterPro" id="IPR035897">
    <property type="entry name" value="Toll_tir_struct_dom_sf"/>
</dbReference>
<organism evidence="2 3">
    <name type="scientific">Mycolicibacterium psychrotolerans</name>
    <dbReference type="NCBI Taxonomy" id="216929"/>
    <lineage>
        <taxon>Bacteria</taxon>
        <taxon>Bacillati</taxon>
        <taxon>Actinomycetota</taxon>
        <taxon>Actinomycetes</taxon>
        <taxon>Mycobacteriales</taxon>
        <taxon>Mycobacteriaceae</taxon>
        <taxon>Mycolicibacterium</taxon>
    </lineage>
</organism>
<evidence type="ECO:0000313" key="3">
    <source>
        <dbReference type="Proteomes" id="UP000466514"/>
    </source>
</evidence>
<dbReference type="Gene3D" id="3.40.50.10140">
    <property type="entry name" value="Toll/interleukin-1 receptor homology (TIR) domain"/>
    <property type="match status" value="1"/>
</dbReference>
<dbReference type="Proteomes" id="UP000466514">
    <property type="component" value="Chromosome"/>
</dbReference>
<dbReference type="EMBL" id="AP022574">
    <property type="protein sequence ID" value="BBX66550.1"/>
    <property type="molecule type" value="Genomic_DNA"/>
</dbReference>
<dbReference type="SUPFAM" id="SSF52200">
    <property type="entry name" value="Toll/Interleukin receptor TIR domain"/>
    <property type="match status" value="1"/>
</dbReference>
<sequence length="87" mass="9791">MPRIFLSHSRRDNRQAIALRQWLIEQNPPLAEEIYLDLDADTGIQGGQRWKEALRQASSRCEAVICLLSPNGRTRRSAGPSTDSLST</sequence>
<protein>
    <recommendedName>
        <fullName evidence="1">TIR domain-containing protein</fullName>
    </recommendedName>
</protein>
<dbReference type="GO" id="GO:0007165">
    <property type="term" value="P:signal transduction"/>
    <property type="evidence" value="ECO:0007669"/>
    <property type="project" value="InterPro"/>
</dbReference>
<dbReference type="AlphaFoldDB" id="A0A7I7M3I8"/>
<dbReference type="KEGG" id="mpsc:MPSYJ_00110"/>
<gene>
    <name evidence="2" type="ORF">MPSYJ_00110</name>
</gene>
<evidence type="ECO:0000259" key="1">
    <source>
        <dbReference type="Pfam" id="PF13676"/>
    </source>
</evidence>
<accession>A0A7I7M3I8</accession>